<name>A0A1H4L355_9NOCA</name>
<accession>A0A1H4L355</accession>
<protein>
    <submittedName>
        <fullName evidence="1">Uncharacterized protein</fullName>
    </submittedName>
</protein>
<sequence length="42" mass="4764">MAEREPARHRVEVNATRRGELLTEALSEIKSCPTKNSRLVSK</sequence>
<reference evidence="2" key="1">
    <citation type="submission" date="2016-10" db="EMBL/GenBank/DDBJ databases">
        <authorList>
            <person name="Varghese N."/>
            <person name="Submissions S."/>
        </authorList>
    </citation>
    <scope>NUCLEOTIDE SEQUENCE [LARGE SCALE GENOMIC DNA]</scope>
    <source>
        <strain evidence="2">DSM 44498</strain>
    </source>
</reference>
<proteinExistence type="predicted"/>
<dbReference type="EMBL" id="FNSV01000005">
    <property type="protein sequence ID" value="SEB65200.1"/>
    <property type="molecule type" value="Genomic_DNA"/>
</dbReference>
<evidence type="ECO:0000313" key="1">
    <source>
        <dbReference type="EMBL" id="SEB65200.1"/>
    </source>
</evidence>
<keyword evidence="2" id="KW-1185">Reference proteome</keyword>
<dbReference type="AlphaFoldDB" id="A0A1H4L355"/>
<dbReference type="Proteomes" id="UP000183561">
    <property type="component" value="Unassembled WGS sequence"/>
</dbReference>
<gene>
    <name evidence="1" type="ORF">SAMN04490239_1066</name>
</gene>
<organism evidence="1 2">
    <name type="scientific">Rhodococcus koreensis</name>
    <dbReference type="NCBI Taxonomy" id="99653"/>
    <lineage>
        <taxon>Bacteria</taxon>
        <taxon>Bacillati</taxon>
        <taxon>Actinomycetota</taxon>
        <taxon>Actinomycetes</taxon>
        <taxon>Mycobacteriales</taxon>
        <taxon>Nocardiaceae</taxon>
        <taxon>Rhodococcus</taxon>
    </lineage>
</organism>
<evidence type="ECO:0000313" key="2">
    <source>
        <dbReference type="Proteomes" id="UP000183561"/>
    </source>
</evidence>